<gene>
    <name evidence="1" type="ORF">Cgig2_013351</name>
    <name evidence="2" type="ORF">Cgig2_013355</name>
</gene>
<evidence type="ECO:0000313" key="2">
    <source>
        <dbReference type="EMBL" id="KAJ8424205.1"/>
    </source>
</evidence>
<evidence type="ECO:0000313" key="1">
    <source>
        <dbReference type="EMBL" id="KAJ8424201.1"/>
    </source>
</evidence>
<dbReference type="EMBL" id="JAKOGI010001738">
    <property type="protein sequence ID" value="KAJ8424205.1"/>
    <property type="molecule type" value="Genomic_DNA"/>
</dbReference>
<evidence type="ECO:0000313" key="3">
    <source>
        <dbReference type="Proteomes" id="UP001153076"/>
    </source>
</evidence>
<dbReference type="Proteomes" id="UP001153076">
    <property type="component" value="Unassembled WGS sequence"/>
</dbReference>
<comment type="caution">
    <text evidence="1">The sequence shown here is derived from an EMBL/GenBank/DDBJ whole genome shotgun (WGS) entry which is preliminary data.</text>
</comment>
<proteinExistence type="predicted"/>
<dbReference type="AlphaFoldDB" id="A0A9Q1GRU7"/>
<accession>A0A9Q1GRU7</accession>
<sequence>MTLNRPCQLALDALYITLDGVTVPIVVEPRPKHDSPYLAEALICGKTLVLRASGGIYLLVAAAGAAGIPTKVWPALTDVHVFHELKRLLALSLAYWQGGIACNSATQRKQHLDSPLLAVCYIISNAATTSRSLWIVMPFQVCLKSLAISKYIQESSLNILVVPSGRRQWLSAFVTVLAAVRGNPSSMAEDQLGYDNE</sequence>
<reference evidence="1" key="1">
    <citation type="submission" date="2022-04" db="EMBL/GenBank/DDBJ databases">
        <title>Carnegiea gigantea Genome sequencing and assembly v2.</title>
        <authorList>
            <person name="Copetti D."/>
            <person name="Sanderson M.J."/>
            <person name="Burquez A."/>
            <person name="Wojciechowski M.F."/>
        </authorList>
    </citation>
    <scope>NUCLEOTIDE SEQUENCE</scope>
    <source>
        <strain evidence="1">SGP5-SGP5p</strain>
        <tissue evidence="1">Aerial part</tissue>
    </source>
</reference>
<protein>
    <submittedName>
        <fullName evidence="1">Uncharacterized protein</fullName>
    </submittedName>
</protein>
<keyword evidence="3" id="KW-1185">Reference proteome</keyword>
<name>A0A9Q1GRU7_9CARY</name>
<organism evidence="1 3">
    <name type="scientific">Carnegiea gigantea</name>
    <dbReference type="NCBI Taxonomy" id="171969"/>
    <lineage>
        <taxon>Eukaryota</taxon>
        <taxon>Viridiplantae</taxon>
        <taxon>Streptophyta</taxon>
        <taxon>Embryophyta</taxon>
        <taxon>Tracheophyta</taxon>
        <taxon>Spermatophyta</taxon>
        <taxon>Magnoliopsida</taxon>
        <taxon>eudicotyledons</taxon>
        <taxon>Gunneridae</taxon>
        <taxon>Pentapetalae</taxon>
        <taxon>Caryophyllales</taxon>
        <taxon>Cactineae</taxon>
        <taxon>Cactaceae</taxon>
        <taxon>Cactoideae</taxon>
        <taxon>Echinocereeae</taxon>
        <taxon>Carnegiea</taxon>
    </lineage>
</organism>
<dbReference type="EMBL" id="JAKOGI010001738">
    <property type="protein sequence ID" value="KAJ8424201.1"/>
    <property type="molecule type" value="Genomic_DNA"/>
</dbReference>